<feature type="transmembrane region" description="Helical" evidence="1">
    <location>
        <begin position="88"/>
        <end position="113"/>
    </location>
</feature>
<reference evidence="2 3" key="1">
    <citation type="submission" date="2014-02" db="EMBL/GenBank/DDBJ databases">
        <title>Transposable element dynamics among asymbiotic and ectomycorrhizal Amanita fungi.</title>
        <authorList>
            <consortium name="DOE Joint Genome Institute"/>
            <person name="Hess J."/>
            <person name="Skrede I."/>
            <person name="Wolfe B."/>
            <person name="LaButti K."/>
            <person name="Ohm R.A."/>
            <person name="Grigoriev I.V."/>
            <person name="Pringle A."/>
        </authorList>
    </citation>
    <scope>NUCLEOTIDE SEQUENCE [LARGE SCALE GENOMIC DNA]</scope>
    <source>
        <strain evidence="2 3">SKay4041</strain>
    </source>
</reference>
<dbReference type="AlphaFoldDB" id="A0A2A9NV27"/>
<dbReference type="STRING" id="703135.A0A2A9NV27"/>
<feature type="transmembrane region" description="Helical" evidence="1">
    <location>
        <begin position="12"/>
        <end position="32"/>
    </location>
</feature>
<keyword evidence="3" id="KW-1185">Reference proteome</keyword>
<feature type="transmembrane region" description="Helical" evidence="1">
    <location>
        <begin position="44"/>
        <end position="68"/>
    </location>
</feature>
<keyword evidence="1" id="KW-1133">Transmembrane helix</keyword>
<gene>
    <name evidence="2" type="ORF">AMATHDRAFT_115546</name>
</gene>
<dbReference type="Proteomes" id="UP000242287">
    <property type="component" value="Unassembled WGS sequence"/>
</dbReference>
<feature type="transmembrane region" description="Helical" evidence="1">
    <location>
        <begin position="148"/>
        <end position="166"/>
    </location>
</feature>
<accession>A0A2A9NV27</accession>
<proteinExistence type="predicted"/>
<evidence type="ECO:0008006" key="4">
    <source>
        <dbReference type="Google" id="ProtNLM"/>
    </source>
</evidence>
<protein>
    <recommendedName>
        <fullName evidence="4">CN hydrolase domain-containing protein</fullName>
    </recommendedName>
</protein>
<feature type="non-terminal residue" evidence="2">
    <location>
        <position position="1"/>
    </location>
</feature>
<keyword evidence="1" id="KW-0472">Membrane</keyword>
<sequence length="459" mass="50499">SLAALSTPVLSVIILLAISGLHSALVLLAVFLDARLCMRFPCPWAQITFFPALWATFWTGVATLSPIGRLSAWSPAHGFDGYIWLQSFLGPAAIDWIVSAWAVVISQVIAAWLMNEDADPNDDALILSSSPAYLHNSRQSTCSIQMRCMTLLSVILVLLVVPSYFWDHYPIPVLSQDTTPLTVGCVLPAYRYYKHYALTLQDYIEESKKLNGHATIMIWPEGAVEFKNSQEREDGFTQVRKMITGSYVGMSFEETVTDPGDKTGLTGIKRTGFALISKESDIPHITYYKRRLVPIAESFSLRPSGIPPDVFTLQLTHPKEVNKTEWAPGPNYTRPIPITTSICLDFTAQNAFGGLPIRPALILAPARTWDLTIGVAMWMQAKQRAEEIGSMVLWCDGGNGVSGIGGGGFRDVQQVGPGSWVKTIGVDYPPKESRTMYGATGNQGLWILWLIIPGLSMGR</sequence>
<dbReference type="EMBL" id="KZ301969">
    <property type="protein sequence ID" value="PFH54845.1"/>
    <property type="molecule type" value="Genomic_DNA"/>
</dbReference>
<organism evidence="2 3">
    <name type="scientific">Amanita thiersii Skay4041</name>
    <dbReference type="NCBI Taxonomy" id="703135"/>
    <lineage>
        <taxon>Eukaryota</taxon>
        <taxon>Fungi</taxon>
        <taxon>Dikarya</taxon>
        <taxon>Basidiomycota</taxon>
        <taxon>Agaricomycotina</taxon>
        <taxon>Agaricomycetes</taxon>
        <taxon>Agaricomycetidae</taxon>
        <taxon>Agaricales</taxon>
        <taxon>Pluteineae</taxon>
        <taxon>Amanitaceae</taxon>
        <taxon>Amanita</taxon>
    </lineage>
</organism>
<keyword evidence="1" id="KW-0812">Transmembrane</keyword>
<dbReference type="OrthoDB" id="2626014at2759"/>
<evidence type="ECO:0000313" key="3">
    <source>
        <dbReference type="Proteomes" id="UP000242287"/>
    </source>
</evidence>
<evidence type="ECO:0000256" key="1">
    <source>
        <dbReference type="SAM" id="Phobius"/>
    </source>
</evidence>
<feature type="non-terminal residue" evidence="2">
    <location>
        <position position="459"/>
    </location>
</feature>
<evidence type="ECO:0000313" key="2">
    <source>
        <dbReference type="EMBL" id="PFH54845.1"/>
    </source>
</evidence>
<name>A0A2A9NV27_9AGAR</name>